<dbReference type="GeneID" id="123046517"/>
<dbReference type="Gene3D" id="1.20.1280.50">
    <property type="match status" value="1"/>
</dbReference>
<dbReference type="Gramene" id="TraesCS2B03G1149500.1">
    <property type="protein sequence ID" value="TraesCS2B03G1149500.1.CDS1"/>
    <property type="gene ID" value="TraesCS2B03G1149500"/>
</dbReference>
<dbReference type="RefSeq" id="XP_044325844.1">
    <property type="nucleotide sequence ID" value="XM_044469909.1"/>
</dbReference>
<feature type="domain" description="F-box" evidence="1">
    <location>
        <begin position="12"/>
        <end position="46"/>
    </location>
</feature>
<dbReference type="Gramene" id="TraesWEE_scaffold_008829_01G000100.1">
    <property type="protein sequence ID" value="TraesWEE_scaffold_008829_01G000100.1"/>
    <property type="gene ID" value="TraesWEE_scaffold_008829_01G000100"/>
</dbReference>
<accession>A0A3B6CBZ4</accession>
<dbReference type="Proteomes" id="UP000019116">
    <property type="component" value="Chromosome 2B"/>
</dbReference>
<evidence type="ECO:0000259" key="2">
    <source>
        <dbReference type="Pfam" id="PF03478"/>
    </source>
</evidence>
<dbReference type="Gramene" id="TraesJUL2B03G01022610.1">
    <property type="protein sequence ID" value="TraesJUL2B03G01022610.1.CDS1"/>
    <property type="gene ID" value="TraesJUL2B03G01022610"/>
</dbReference>
<dbReference type="RefSeq" id="XP_044325843.1">
    <property type="nucleotide sequence ID" value="XM_044469908.1"/>
</dbReference>
<reference evidence="3" key="1">
    <citation type="submission" date="2018-08" db="EMBL/GenBank/DDBJ databases">
        <authorList>
            <person name="Rossello M."/>
        </authorList>
    </citation>
    <scope>NUCLEOTIDE SEQUENCE [LARGE SCALE GENOMIC DNA]</scope>
    <source>
        <strain evidence="3">cv. Chinese Spring</strain>
    </source>
</reference>
<dbReference type="InterPro" id="IPR001810">
    <property type="entry name" value="F-box_dom"/>
</dbReference>
<dbReference type="EnsemblPlants" id="TraesCS2B02G452800.1">
    <property type="protein sequence ID" value="TraesCS2B02G452800.1.cds1"/>
    <property type="gene ID" value="TraesCS2B02G452800"/>
</dbReference>
<dbReference type="Gramene" id="TraesCLE_scaffold_008168_01G000100.1">
    <property type="protein sequence ID" value="TraesCLE_scaffold_008168_01G000100.1"/>
    <property type="gene ID" value="TraesCLE_scaffold_008168_01G000100"/>
</dbReference>
<dbReference type="OMA" id="ANSIWGH"/>
<dbReference type="InterPro" id="IPR036047">
    <property type="entry name" value="F-box-like_dom_sf"/>
</dbReference>
<dbReference type="Gramene" id="TraesJAG2B03G01015490.1">
    <property type="protein sequence ID" value="TraesJAG2B03G01015490.1.CDS1"/>
    <property type="gene ID" value="TraesJAG2B03G01015490"/>
</dbReference>
<evidence type="ECO:0000259" key="1">
    <source>
        <dbReference type="Pfam" id="PF00646"/>
    </source>
</evidence>
<reference evidence="3" key="2">
    <citation type="submission" date="2018-10" db="UniProtKB">
        <authorList>
            <consortium name="EnsemblPlants"/>
        </authorList>
    </citation>
    <scope>IDENTIFICATION</scope>
</reference>
<dbReference type="Gramene" id="TraesLDM2B03G01016570.1">
    <property type="protein sequence ID" value="TraesLDM2B03G01016570.1.CDS1"/>
    <property type="gene ID" value="TraesLDM2B03G01016570"/>
</dbReference>
<evidence type="ECO:0000313" key="3">
    <source>
        <dbReference type="EnsemblPlants" id="TraesCS2B02G452800.1.cds1"/>
    </source>
</evidence>
<protein>
    <submittedName>
        <fullName evidence="3">Uncharacterized protein</fullName>
    </submittedName>
</protein>
<dbReference type="Gramene" id="TraesCAD_scaffold_011010_01G000100.1">
    <property type="protein sequence ID" value="TraesCAD_scaffold_011010_01G000100.1"/>
    <property type="gene ID" value="TraesCAD_scaffold_011010_01G000100"/>
</dbReference>
<dbReference type="InterPro" id="IPR005174">
    <property type="entry name" value="KIB1-4_b-propeller"/>
</dbReference>
<feature type="domain" description="KIB1-4 beta-propeller" evidence="2">
    <location>
        <begin position="85"/>
        <end position="371"/>
    </location>
</feature>
<dbReference type="Gramene" id="TraesNOR2B03G01030010.1">
    <property type="protein sequence ID" value="TraesNOR2B03G01030010.1.CDS1"/>
    <property type="gene ID" value="TraesNOR2B03G01030010"/>
</dbReference>
<keyword evidence="4" id="KW-1185">Reference proteome</keyword>
<dbReference type="Gramene" id="TraesARI2B03G01031050.1">
    <property type="protein sequence ID" value="TraesARI2B03G01031050.1.CDS1"/>
    <property type="gene ID" value="TraesARI2B03G01031050"/>
</dbReference>
<sequence length="434" mass="47958">MAAARSCTNPCWSDLPTDLLASIVQLLQLPGALAFASVCTSWRAAAGDIPHPRTPWLLSWEENPHPAVGRSRSAVTCKFRNLLDADRVHSLTFPEASFVTCCGASNGWLVVVDELCNLSLHNPFTSQTIALPPVTDFPCVTAVVHDDQGKIKAYRLSRSSGQYIDAQQYDAYHLATFFYRKAELSGDPSGGGDYAVTVVHFGGRWISRVRAGDTRWRVLVANRFIWGHGHPDAYADCAYHKRSVYAVTYQGIVERWPLDDAGAGTPSEKQEEVVQDRRLRDAVLSRHLVVSPGGGGLWMVSAVWEPGRAEYPDAVRFTFRVVDEDDDDAGGEGERESVQAHALFLGMNRPAWLPTGTGSFPGVRPGVLYFSAPWMRQYSPKLLELVGDWGGARAYGVLSRTRARTFERVFPGLLPESARLMDCPTEVWVTPNLY</sequence>
<dbReference type="Pfam" id="PF00646">
    <property type="entry name" value="F-box"/>
    <property type="match status" value="1"/>
</dbReference>
<dbReference type="Pfam" id="PF03478">
    <property type="entry name" value="Beta-prop_KIB1-4"/>
    <property type="match status" value="1"/>
</dbReference>
<dbReference type="Gramene" id="TraesCS2B02G452800.1">
    <property type="protein sequence ID" value="TraesCS2B02G452800.1.cds1"/>
    <property type="gene ID" value="TraesCS2B02G452800"/>
</dbReference>
<dbReference type="SUPFAM" id="SSF81383">
    <property type="entry name" value="F-box domain"/>
    <property type="match status" value="1"/>
</dbReference>
<gene>
    <name evidence="3" type="primary">LOC123046517</name>
</gene>
<name>A0A3B6CBZ4_WHEAT</name>
<dbReference type="Gramene" id="TraesSYM2B03G01030370.2">
    <property type="protein sequence ID" value="TraesSYM2B03G01030370.2.CDS1"/>
    <property type="gene ID" value="TraesSYM2B03G01030370"/>
</dbReference>
<dbReference type="AlphaFoldDB" id="A0A3B6CBZ4"/>
<dbReference type="Gramene" id="TraesSYM2B03G01030370.1">
    <property type="protein sequence ID" value="TraesSYM2B03G01030370.1.CDS1"/>
    <property type="gene ID" value="TraesSYM2B03G01030370"/>
</dbReference>
<dbReference type="OrthoDB" id="589230at2759"/>
<evidence type="ECO:0000313" key="4">
    <source>
        <dbReference type="Proteomes" id="UP000019116"/>
    </source>
</evidence>
<dbReference type="PANTHER" id="PTHR44586">
    <property type="entry name" value="F-BOX DOMAIN CONTAINING PROTEIN, EXPRESSED"/>
    <property type="match status" value="1"/>
</dbReference>
<dbReference type="Gramene" id="TraesROB_scaffold_008312_01G000100.1">
    <property type="protein sequence ID" value="TraesROB_scaffold_008312_01G000100.1"/>
    <property type="gene ID" value="TraesROB_scaffold_008312_01G000100"/>
</dbReference>
<dbReference type="Gramene" id="TraesPARA_EIv1.0_0509810.1">
    <property type="protein sequence ID" value="TraesPARA_EIv1.0_0509810.1.CDS1"/>
    <property type="gene ID" value="TraesPARA_EIv1.0_0509810"/>
</dbReference>
<organism evidence="3">
    <name type="scientific">Triticum aestivum</name>
    <name type="common">Wheat</name>
    <dbReference type="NCBI Taxonomy" id="4565"/>
    <lineage>
        <taxon>Eukaryota</taxon>
        <taxon>Viridiplantae</taxon>
        <taxon>Streptophyta</taxon>
        <taxon>Embryophyta</taxon>
        <taxon>Tracheophyta</taxon>
        <taxon>Spermatophyta</taxon>
        <taxon>Magnoliopsida</taxon>
        <taxon>Liliopsida</taxon>
        <taxon>Poales</taxon>
        <taxon>Poaceae</taxon>
        <taxon>BOP clade</taxon>
        <taxon>Pooideae</taxon>
        <taxon>Triticodae</taxon>
        <taxon>Triticeae</taxon>
        <taxon>Triticinae</taxon>
        <taxon>Triticum</taxon>
    </lineage>
</organism>
<proteinExistence type="predicted"/>
<dbReference type="PANTHER" id="PTHR44586:SF25">
    <property type="entry name" value="(WILD MALAYSIAN BANANA) HYPOTHETICAL PROTEIN"/>
    <property type="match status" value="1"/>
</dbReference>